<feature type="compositionally biased region" description="Basic and acidic residues" evidence="1">
    <location>
        <begin position="48"/>
        <end position="70"/>
    </location>
</feature>
<name>A0A1J5P3Y8_9ZZZZ</name>
<evidence type="ECO:0000256" key="1">
    <source>
        <dbReference type="SAM" id="MobiDB-lite"/>
    </source>
</evidence>
<protein>
    <submittedName>
        <fullName evidence="2">Uncharacterized protein</fullName>
    </submittedName>
</protein>
<evidence type="ECO:0000313" key="2">
    <source>
        <dbReference type="EMBL" id="OIQ66257.1"/>
    </source>
</evidence>
<organism evidence="2">
    <name type="scientific">mine drainage metagenome</name>
    <dbReference type="NCBI Taxonomy" id="410659"/>
    <lineage>
        <taxon>unclassified sequences</taxon>
        <taxon>metagenomes</taxon>
        <taxon>ecological metagenomes</taxon>
    </lineage>
</organism>
<proteinExistence type="predicted"/>
<sequence length="105" mass="10707">MGLAGSRPTGDQPQRAAQRGGAGDALPVGLGGARVRCGDVDGAEQALDDRARRAGVDVEAARDARADPRGDAPLPVPVAAQIQAAPGEHQRRGVVRIAVDVVERA</sequence>
<reference evidence="2" key="1">
    <citation type="submission" date="2016-10" db="EMBL/GenBank/DDBJ databases">
        <title>Sequence of Gallionella enrichment culture.</title>
        <authorList>
            <person name="Poehlein A."/>
            <person name="Muehling M."/>
            <person name="Daniel R."/>
        </authorList>
    </citation>
    <scope>NUCLEOTIDE SEQUENCE</scope>
</reference>
<dbReference type="EMBL" id="MLJW01006731">
    <property type="protein sequence ID" value="OIQ66257.1"/>
    <property type="molecule type" value="Genomic_DNA"/>
</dbReference>
<feature type="region of interest" description="Disordered" evidence="1">
    <location>
        <begin position="48"/>
        <end position="74"/>
    </location>
</feature>
<feature type="region of interest" description="Disordered" evidence="1">
    <location>
        <begin position="1"/>
        <end position="27"/>
    </location>
</feature>
<feature type="compositionally biased region" description="Low complexity" evidence="1">
    <location>
        <begin position="10"/>
        <end position="19"/>
    </location>
</feature>
<accession>A0A1J5P3Y8</accession>
<comment type="caution">
    <text evidence="2">The sequence shown here is derived from an EMBL/GenBank/DDBJ whole genome shotgun (WGS) entry which is preliminary data.</text>
</comment>
<dbReference type="AlphaFoldDB" id="A0A1J5P3Y8"/>
<gene>
    <name evidence="2" type="ORF">GALL_521740</name>
</gene>